<dbReference type="InterPro" id="IPR036047">
    <property type="entry name" value="F-box-like_dom_sf"/>
</dbReference>
<dbReference type="RefSeq" id="XP_044447104.1">
    <property type="nucleotide sequence ID" value="XM_044591169.1"/>
</dbReference>
<dbReference type="OrthoDB" id="690108at2759"/>
<reference evidence="3" key="2">
    <citation type="submission" date="2018-10" db="UniProtKB">
        <authorList>
            <consortium name="EnsemblPlants"/>
        </authorList>
    </citation>
    <scope>IDENTIFICATION</scope>
</reference>
<evidence type="ECO:0000259" key="2">
    <source>
        <dbReference type="Pfam" id="PF08387"/>
    </source>
</evidence>
<gene>
    <name evidence="3" type="primary">LOC123177400</name>
</gene>
<dbReference type="InterPro" id="IPR055312">
    <property type="entry name" value="FBL15-like"/>
</dbReference>
<dbReference type="InterPro" id="IPR006566">
    <property type="entry name" value="FBD"/>
</dbReference>
<dbReference type="EnsemblPlants" id="TraesCSU02G226200.1">
    <property type="protein sequence ID" value="TraesCSU02G226200.1"/>
    <property type="gene ID" value="TraesCSU02G226200"/>
</dbReference>
<reference evidence="3" key="1">
    <citation type="submission" date="2018-08" db="EMBL/GenBank/DDBJ databases">
        <authorList>
            <person name="Rossello M."/>
        </authorList>
    </citation>
    <scope>NUCLEOTIDE SEQUENCE [LARGE SCALE GENOMIC DNA]</scope>
    <source>
        <strain evidence="3">cv. Chinese Spring</strain>
    </source>
</reference>
<organism evidence="3">
    <name type="scientific">Triticum aestivum</name>
    <name type="common">Wheat</name>
    <dbReference type="NCBI Taxonomy" id="4565"/>
    <lineage>
        <taxon>Eukaryota</taxon>
        <taxon>Viridiplantae</taxon>
        <taxon>Streptophyta</taxon>
        <taxon>Embryophyta</taxon>
        <taxon>Tracheophyta</taxon>
        <taxon>Spermatophyta</taxon>
        <taxon>Magnoliopsida</taxon>
        <taxon>Liliopsida</taxon>
        <taxon>Poales</taxon>
        <taxon>Poaceae</taxon>
        <taxon>BOP clade</taxon>
        <taxon>Pooideae</taxon>
        <taxon>Triticodae</taxon>
        <taxon>Triticeae</taxon>
        <taxon>Triticinae</taxon>
        <taxon>Triticum</taxon>
    </lineage>
</organism>
<dbReference type="Gene3D" id="3.80.10.10">
    <property type="entry name" value="Ribonuclease Inhibitor"/>
    <property type="match status" value="1"/>
</dbReference>
<dbReference type="Pfam" id="PF00646">
    <property type="entry name" value="F-box"/>
    <property type="match status" value="1"/>
</dbReference>
<evidence type="ECO:0000259" key="1">
    <source>
        <dbReference type="Pfam" id="PF00646"/>
    </source>
</evidence>
<dbReference type="OMA" id="RTNDEAC"/>
<dbReference type="GeneID" id="123177400"/>
<dbReference type="PANTHER" id="PTHR34709:SF33">
    <property type="entry name" value="F-BOX DOMAIN-CONTAINING PROTEIN"/>
    <property type="match status" value="1"/>
</dbReference>
<dbReference type="Pfam" id="PF08387">
    <property type="entry name" value="FBD"/>
    <property type="match status" value="1"/>
</dbReference>
<accession>A0A3B6U4E0</accession>
<keyword evidence="4" id="KW-1185">Reference proteome</keyword>
<evidence type="ECO:0000313" key="4">
    <source>
        <dbReference type="Proteomes" id="UP000019116"/>
    </source>
</evidence>
<dbReference type="InterPro" id="IPR001810">
    <property type="entry name" value="F-box_dom"/>
</dbReference>
<dbReference type="InterPro" id="IPR032675">
    <property type="entry name" value="LRR_dom_sf"/>
</dbReference>
<feature type="domain" description="F-box" evidence="1">
    <location>
        <begin position="49"/>
        <end position="89"/>
    </location>
</feature>
<feature type="domain" description="FBD" evidence="2">
    <location>
        <begin position="428"/>
        <end position="463"/>
    </location>
</feature>
<dbReference type="Gramene" id="TraesCSU03G0384600.1">
    <property type="protein sequence ID" value="TraesCSU03G0384600.1.CDS"/>
    <property type="gene ID" value="TraesCSU03G0384600"/>
</dbReference>
<dbReference type="SUPFAM" id="SSF81383">
    <property type="entry name" value="F-box domain"/>
    <property type="match status" value="1"/>
</dbReference>
<protein>
    <submittedName>
        <fullName evidence="3">Uncharacterized protein</fullName>
    </submittedName>
</protein>
<dbReference type="Gramene" id="TraesCSU02G226200.1">
    <property type="protein sequence ID" value="TraesCSU02G226200.1"/>
    <property type="gene ID" value="TraesCSU02G226200"/>
</dbReference>
<dbReference type="PANTHER" id="PTHR34709">
    <property type="entry name" value="OS10G0396666 PROTEIN"/>
    <property type="match status" value="1"/>
</dbReference>
<sequence>MESRSGRRRLRSSLQIAAAQMEVRPGRRLRFPQPQLCSPSGGGGEPDRISNLPQELLLLILTLMGCAATAARTRVLSRRWRDLWTHLRRIVFHNLAPSIVPALGRVCAPPATAAVSLLEVRIPSSSRHPGPFGATATRLLGAAVGLEPEEIVFSFPWGVEFEDRRNIVRLPCFQRTKSLMMERLLFYCPDGEFTALRTLSISYGLGGLHSLLPRCPHLLVLSLKFVNDGFGLVRNGFISLHLPSLQELFLESNIMYADAADIVAPLLKRLTVSFGTYKLLSSISVSAPILEKVSWQCWYLGDGSIVRFGRWSLQRLWLHTGETQGQLPTSLHISASASNSSWFISNEDNFAQEIQKHLVADFSILELRLLKAGHVFGALVFHLLGITRISRGIQRLKIVLERSRLKGKCSPNCSCQPTNWRSQTISLTALEEVEINGFEGQEHEFDLLKLILKCAPALKKMILQLSQEASSNNSGSAKIYDICSANSSVECYVYQSSSEYLFRIHDQHAPIYMK</sequence>
<dbReference type="AlphaFoldDB" id="A0A3B6U4E0"/>
<name>A0A3B6U4E0_WHEAT</name>
<dbReference type="KEGG" id="taes:123177092"/>
<proteinExistence type="predicted"/>
<dbReference type="Proteomes" id="UP000019116">
    <property type="component" value="Chromosome Un"/>
</dbReference>
<evidence type="ECO:0000313" key="3">
    <source>
        <dbReference type="EnsemblPlants" id="TraesCSU02G226200.1"/>
    </source>
</evidence>